<reference evidence="1" key="1">
    <citation type="submission" date="2017-02" db="UniProtKB">
        <authorList>
            <consortium name="WormBaseParasite"/>
        </authorList>
    </citation>
    <scope>IDENTIFICATION</scope>
</reference>
<proteinExistence type="predicted"/>
<accession>A0A0N4X9P2</accession>
<organism evidence="1">
    <name type="scientific">Haemonchus placei</name>
    <name type="common">Barber's pole worm</name>
    <dbReference type="NCBI Taxonomy" id="6290"/>
    <lineage>
        <taxon>Eukaryota</taxon>
        <taxon>Metazoa</taxon>
        <taxon>Ecdysozoa</taxon>
        <taxon>Nematoda</taxon>
        <taxon>Chromadorea</taxon>
        <taxon>Rhabditida</taxon>
        <taxon>Rhabditina</taxon>
        <taxon>Rhabditomorpha</taxon>
        <taxon>Strongyloidea</taxon>
        <taxon>Trichostrongylidae</taxon>
        <taxon>Haemonchus</taxon>
    </lineage>
</organism>
<sequence>LPSFVVPYQQDQDEQWHCATVPLTSFQHRCKAAYHEQHGWLREAEFHLRTVSWMALSVDAGYCGLF</sequence>
<dbReference type="WBParaSite" id="HPLM_0002108701-mRNA-1">
    <property type="protein sequence ID" value="HPLM_0002108701-mRNA-1"/>
    <property type="gene ID" value="HPLM_0002108701"/>
</dbReference>
<protein>
    <submittedName>
        <fullName evidence="1">Myotubularin phosphatase domain-containing protein</fullName>
    </submittedName>
</protein>
<evidence type="ECO:0000313" key="1">
    <source>
        <dbReference type="WBParaSite" id="HPLM_0002108701-mRNA-1"/>
    </source>
</evidence>
<name>A0A0N4X9P2_HAEPC</name>
<dbReference type="AlphaFoldDB" id="A0A0N4X9P2"/>